<dbReference type="Proteomes" id="UP000617555">
    <property type="component" value="Unassembled WGS sequence"/>
</dbReference>
<name>A0ABQ1IVM5_9GAMM</name>
<sequence length="412" mass="46856">MGKGVEFMTKLTVGKLFEQVEQSTAQYLAKYLQHNEKIKAALMHTSKSYLSQIPAEDKAYFQFHLDQLKAENKLMWAFVQRDTDFKNRPVNVERKGIGIRFQDWLCYADIIQSSESVFLLHQPDTTIEKNCTEKTFEYQVHNESWGGTKLKIILDCTPGSDVKNQCVIESNVPIKRGSMTSLLAYKFTMDSSDLDVNDVYPTEFKNLYKAHRNAISGDTPFSLDAVINQKGCDKFEAESDIILKTIIEHFMSDGEMDSEDLPQIREVLSKSGGTSYSNTNRLIEQCCKLPTSNTCLLDSSARIGELFDGLESPLNFIIRDIINQRYREVDYNKNPMDALLYLNEVQEKLSCSVHISGFLRIELLRTKVERAELKQSLELADALDECIGLLSTANNSDWESEVIPTQSLNNAL</sequence>
<comment type="caution">
    <text evidence="1">The sequence shown here is derived from an EMBL/GenBank/DDBJ whole genome shotgun (WGS) entry which is preliminary data.</text>
</comment>
<gene>
    <name evidence="1" type="ORF">GCM10011607_12160</name>
</gene>
<evidence type="ECO:0000313" key="1">
    <source>
        <dbReference type="EMBL" id="GGB53209.1"/>
    </source>
</evidence>
<dbReference type="EMBL" id="BMII01000008">
    <property type="protein sequence ID" value="GGB53209.1"/>
    <property type="molecule type" value="Genomic_DNA"/>
</dbReference>
<keyword evidence="2" id="KW-1185">Reference proteome</keyword>
<protein>
    <submittedName>
        <fullName evidence="1">Uncharacterized protein</fullName>
    </submittedName>
</protein>
<proteinExistence type="predicted"/>
<organism evidence="1 2">
    <name type="scientific">Shewanella inventionis</name>
    <dbReference type="NCBI Taxonomy" id="1738770"/>
    <lineage>
        <taxon>Bacteria</taxon>
        <taxon>Pseudomonadati</taxon>
        <taxon>Pseudomonadota</taxon>
        <taxon>Gammaproteobacteria</taxon>
        <taxon>Alteromonadales</taxon>
        <taxon>Shewanellaceae</taxon>
        <taxon>Shewanella</taxon>
    </lineage>
</organism>
<accession>A0ABQ1IVM5</accession>
<reference evidence="2" key="1">
    <citation type="journal article" date="2019" name="Int. J. Syst. Evol. Microbiol.">
        <title>The Global Catalogue of Microorganisms (GCM) 10K type strain sequencing project: providing services to taxonomists for standard genome sequencing and annotation.</title>
        <authorList>
            <consortium name="The Broad Institute Genomics Platform"/>
            <consortium name="The Broad Institute Genome Sequencing Center for Infectious Disease"/>
            <person name="Wu L."/>
            <person name="Ma J."/>
        </authorList>
    </citation>
    <scope>NUCLEOTIDE SEQUENCE [LARGE SCALE GENOMIC DNA]</scope>
    <source>
        <strain evidence="2">CGMCC 1.15339</strain>
    </source>
</reference>
<evidence type="ECO:0000313" key="2">
    <source>
        <dbReference type="Proteomes" id="UP000617555"/>
    </source>
</evidence>